<gene>
    <name evidence="2" type="ORF">HMPREF0663_11581</name>
</gene>
<accession>E7RQY0</accession>
<dbReference type="eggNOG" id="ENOG5033X8T">
    <property type="taxonomic scope" value="Bacteria"/>
</dbReference>
<feature type="transmembrane region" description="Helical" evidence="1">
    <location>
        <begin position="6"/>
        <end position="25"/>
    </location>
</feature>
<keyword evidence="1" id="KW-0472">Membrane</keyword>
<evidence type="ECO:0000256" key="1">
    <source>
        <dbReference type="SAM" id="Phobius"/>
    </source>
</evidence>
<comment type="caution">
    <text evidence="2">The sequence shown here is derived from an EMBL/GenBank/DDBJ whole genome shotgun (WGS) entry which is preliminary data.</text>
</comment>
<sequence length="567" mass="66721">MGYIELMLLICTVCAFATLASYFVWKGYLRAKQNRYSNSPNDNRRIIRRALRTLNCKPVWKKENEDTFADYEYQGGSFRIRLNKNSPFARLSYLSIYSVHAEQLELMRNICNQCNLNTDNCRIIYTIENANGTAYVHIVSGLLLNDITSSLLLKRTMEDMFLWKNVFVKRFEEMIKDAETIGFTDIERTGMDIGRNIYLVREQEMLHQETGSEWREQPDEGITIKRLFAKALGISHFLPIRMTVVTDDRNVRKVDADRISELELSAELIAEGKFVHRTATLFLSYFDRIMAEKERRLIIHLSAEQGDERTLYYRITVTQLPLSAQKANPVGTDNNKTIALSTLAAHDLRPAQRRTDEFRYLWKEAMAKLGHEGIDSLTDEERLLVACVNPQMGYYLYRGKMLFNRKCFVEAVALLEYVYHTLQQYLPQQQPEMQQYFFEVSYMIGYCYNALHQYDRSYYYLELLLPLHNIIYTEEYINCMVNGGDLRAYGIIEGLLQELSNLPEKEKVKNYFEPFRNFLKRRKAYILVERKSYDEAERMLRKMIDEPENADFAIHELAYIQKKKEAK</sequence>
<evidence type="ECO:0008006" key="4">
    <source>
        <dbReference type="Google" id="ProtNLM"/>
    </source>
</evidence>
<dbReference type="RefSeq" id="WP_004369735.1">
    <property type="nucleotide sequence ID" value="NZ_GL833119.1"/>
</dbReference>
<dbReference type="AlphaFoldDB" id="E7RQY0"/>
<dbReference type="STRING" id="28134.SAMN05444288_2391"/>
<proteinExistence type="predicted"/>
<dbReference type="InterPro" id="IPR011990">
    <property type="entry name" value="TPR-like_helical_dom_sf"/>
</dbReference>
<evidence type="ECO:0000313" key="3">
    <source>
        <dbReference type="Proteomes" id="UP000005580"/>
    </source>
</evidence>
<keyword evidence="1" id="KW-1133">Transmembrane helix</keyword>
<keyword evidence="3" id="KW-1185">Reference proteome</keyword>
<name>E7RQY0_9BACT</name>
<dbReference type="Proteomes" id="UP000005580">
    <property type="component" value="Unassembled WGS sequence"/>
</dbReference>
<reference evidence="2" key="1">
    <citation type="submission" date="2011-01" db="EMBL/GenBank/DDBJ databases">
        <authorList>
            <person name="Muzny D."/>
            <person name="Qin X."/>
            <person name="Buhay C."/>
            <person name="Dugan-Rocha S."/>
            <person name="Ding Y."/>
            <person name="Chen G."/>
            <person name="Hawes A."/>
            <person name="Holder M."/>
            <person name="Jhangiani S."/>
            <person name="Johnson A."/>
            <person name="Khan Z."/>
            <person name="Li Z."/>
            <person name="Liu W."/>
            <person name="Liu X."/>
            <person name="Perez L."/>
            <person name="Shen H."/>
            <person name="Wang Q."/>
            <person name="Watt J."/>
            <person name="Xi L."/>
            <person name="Xin Y."/>
            <person name="Zhou J."/>
            <person name="Deng J."/>
            <person name="Jiang H."/>
            <person name="Liu Y."/>
            <person name="Qu J."/>
            <person name="Song X.-Z."/>
            <person name="Zhang L."/>
            <person name="Villasana D."/>
            <person name="Johnson A."/>
            <person name="Liu J."/>
            <person name="Liyanage D."/>
            <person name="Lorensuhewa L."/>
            <person name="Robinson T."/>
            <person name="Song A."/>
            <person name="Song B.-B."/>
            <person name="Dinh H."/>
            <person name="Thornton R."/>
            <person name="Coyle M."/>
            <person name="Francisco L."/>
            <person name="Jackson L."/>
            <person name="Javaid M."/>
            <person name="Korchina V."/>
            <person name="Kovar C."/>
            <person name="Mata R."/>
            <person name="Mathew T."/>
            <person name="Ngo R."/>
            <person name="Nguyen L."/>
            <person name="Nguyen N."/>
            <person name="Okwuonu G."/>
            <person name="Ongeri F."/>
            <person name="Pham C."/>
            <person name="Simmons D."/>
            <person name="Wilczek-Boney K."/>
            <person name="Hale W."/>
            <person name="Jakkamsetti A."/>
            <person name="Pham P."/>
            <person name="Ruth R."/>
            <person name="San Lucas F."/>
            <person name="Warren J."/>
            <person name="Zhang J."/>
            <person name="Zhao Z."/>
            <person name="Zhou C."/>
            <person name="Zhu D."/>
            <person name="Lee S."/>
            <person name="Bess C."/>
            <person name="Blankenburg K."/>
            <person name="Forbes L."/>
            <person name="Fu Q."/>
            <person name="Gubbala S."/>
            <person name="Hirani K."/>
            <person name="Jayaseelan J.C."/>
            <person name="Lara F."/>
            <person name="Munidasa M."/>
            <person name="Palculict T."/>
            <person name="Patil S."/>
            <person name="Pu L.-L."/>
            <person name="Saada N."/>
            <person name="Tang L."/>
            <person name="Weissenberger G."/>
            <person name="Zhu Y."/>
            <person name="Hemphill L."/>
            <person name="Shang Y."/>
            <person name="Youmans B."/>
            <person name="Ayvaz T."/>
            <person name="Ross M."/>
            <person name="Santibanez J."/>
            <person name="Aqrawi P."/>
            <person name="Gross S."/>
            <person name="Joshi V."/>
            <person name="Fowler G."/>
            <person name="Nazareth L."/>
            <person name="Reid J."/>
            <person name="Worley K."/>
            <person name="Petrosino J."/>
            <person name="Highlander S."/>
            <person name="Gibbs R."/>
        </authorList>
    </citation>
    <scope>NUCLEOTIDE SEQUENCE [LARGE SCALE GENOMIC DNA]</scope>
    <source>
        <strain evidence="2">ATCC 33269</strain>
    </source>
</reference>
<keyword evidence="1" id="KW-0812">Transmembrane</keyword>
<organism evidence="2 3">
    <name type="scientific">Hoylesella oralis ATCC 33269</name>
    <dbReference type="NCBI Taxonomy" id="873533"/>
    <lineage>
        <taxon>Bacteria</taxon>
        <taxon>Pseudomonadati</taxon>
        <taxon>Bacteroidota</taxon>
        <taxon>Bacteroidia</taxon>
        <taxon>Bacteroidales</taxon>
        <taxon>Prevotellaceae</taxon>
        <taxon>Hoylesella</taxon>
    </lineage>
</organism>
<dbReference type="EMBL" id="AEPE02000005">
    <property type="protein sequence ID" value="EFZ36668.1"/>
    <property type="molecule type" value="Genomic_DNA"/>
</dbReference>
<evidence type="ECO:0000313" key="2">
    <source>
        <dbReference type="EMBL" id="EFZ36668.1"/>
    </source>
</evidence>
<dbReference type="HOGENOM" id="CLU_485604_0_0_10"/>
<dbReference type="SUPFAM" id="SSF48452">
    <property type="entry name" value="TPR-like"/>
    <property type="match status" value="1"/>
</dbReference>
<protein>
    <recommendedName>
        <fullName evidence="4">Tetratricopeptide repeat protein</fullName>
    </recommendedName>
</protein>